<dbReference type="RefSeq" id="WP_345824810.1">
    <property type="nucleotide sequence ID" value="NZ_JBDIML010000002.1"/>
</dbReference>
<evidence type="ECO:0000256" key="1">
    <source>
        <dbReference type="ARBA" id="ARBA00006739"/>
    </source>
</evidence>
<comment type="similarity">
    <text evidence="1">Belongs to the glycosyltransferase 2 family.</text>
</comment>
<dbReference type="EMBL" id="JBDIML010000002">
    <property type="protein sequence ID" value="MEN2767352.1"/>
    <property type="molecule type" value="Genomic_DNA"/>
</dbReference>
<dbReference type="Proteomes" id="UP001444625">
    <property type="component" value="Unassembled WGS sequence"/>
</dbReference>
<feature type="domain" description="Glycosyltransferase 2-like" evidence="2">
    <location>
        <begin position="31"/>
        <end position="164"/>
    </location>
</feature>
<dbReference type="Pfam" id="PF00535">
    <property type="entry name" value="Glycos_transf_2"/>
    <property type="match status" value="1"/>
</dbReference>
<dbReference type="InterPro" id="IPR029044">
    <property type="entry name" value="Nucleotide-diphossugar_trans"/>
</dbReference>
<dbReference type="Gene3D" id="3.90.550.10">
    <property type="entry name" value="Spore Coat Polysaccharide Biosynthesis Protein SpsA, Chain A"/>
    <property type="match status" value="1"/>
</dbReference>
<dbReference type="Pfam" id="PF04464">
    <property type="entry name" value="Glyphos_transf"/>
    <property type="match status" value="1"/>
</dbReference>
<gene>
    <name evidence="3" type="ORF">ABC228_09135</name>
</gene>
<dbReference type="CDD" id="cd00761">
    <property type="entry name" value="Glyco_tranf_GTA_type"/>
    <property type="match status" value="1"/>
</dbReference>
<comment type="caution">
    <text evidence="3">The sequence shown here is derived from an EMBL/GenBank/DDBJ whole genome shotgun (WGS) entry which is preliminary data.</text>
</comment>
<dbReference type="InterPro" id="IPR007554">
    <property type="entry name" value="Glycerophosphate_synth"/>
</dbReference>
<dbReference type="SUPFAM" id="SSF53756">
    <property type="entry name" value="UDP-Glycosyltransferase/glycogen phosphorylase"/>
    <property type="match status" value="1"/>
</dbReference>
<evidence type="ECO:0000313" key="4">
    <source>
        <dbReference type="Proteomes" id="UP001444625"/>
    </source>
</evidence>
<evidence type="ECO:0000313" key="3">
    <source>
        <dbReference type="EMBL" id="MEN2767352.1"/>
    </source>
</evidence>
<dbReference type="SUPFAM" id="SSF53448">
    <property type="entry name" value="Nucleotide-diphospho-sugar transferases"/>
    <property type="match status" value="1"/>
</dbReference>
<proteinExistence type="inferred from homology"/>
<dbReference type="PANTHER" id="PTHR22916:SF3">
    <property type="entry name" value="UDP-GLCNAC:BETAGAL BETA-1,3-N-ACETYLGLUCOSAMINYLTRANSFERASE-LIKE PROTEIN 1"/>
    <property type="match status" value="1"/>
</dbReference>
<accession>A0ABU9XKJ6</accession>
<organism evidence="3 4">
    <name type="scientific">Ornithinibacillus xuwenensis</name>
    <dbReference type="NCBI Taxonomy" id="3144668"/>
    <lineage>
        <taxon>Bacteria</taxon>
        <taxon>Bacillati</taxon>
        <taxon>Bacillota</taxon>
        <taxon>Bacilli</taxon>
        <taxon>Bacillales</taxon>
        <taxon>Bacillaceae</taxon>
        <taxon>Ornithinibacillus</taxon>
    </lineage>
</organism>
<dbReference type="InterPro" id="IPR001173">
    <property type="entry name" value="Glyco_trans_2-like"/>
</dbReference>
<reference evidence="3 4" key="1">
    <citation type="submission" date="2024-05" db="EMBL/GenBank/DDBJ databases">
        <authorList>
            <person name="Haq I."/>
            <person name="Ullah Z."/>
            <person name="Ahmad R."/>
            <person name="Li M."/>
            <person name="Tong Y."/>
        </authorList>
    </citation>
    <scope>NUCLEOTIDE SEQUENCE [LARGE SCALE GENOMIC DNA]</scope>
    <source>
        <strain evidence="3 4">16A2E</strain>
    </source>
</reference>
<keyword evidence="4" id="KW-1185">Reference proteome</keyword>
<dbReference type="PANTHER" id="PTHR22916">
    <property type="entry name" value="GLYCOSYLTRANSFERASE"/>
    <property type="match status" value="1"/>
</dbReference>
<dbReference type="InterPro" id="IPR043148">
    <property type="entry name" value="TagF_C"/>
</dbReference>
<protein>
    <submittedName>
        <fullName evidence="3">CDP-glycerol glycerophosphotransferase family protein</fullName>
    </submittedName>
</protein>
<evidence type="ECO:0000259" key="2">
    <source>
        <dbReference type="Pfam" id="PF00535"/>
    </source>
</evidence>
<name>A0ABU9XKJ6_9BACI</name>
<sequence length="913" mass="106539">MDKDTSLVSLEEYISSINNIEKNQSNTILFSLIIPVYNVEDYIEETMESIINQNLDFEKYVQIVLVNDGSTDGSHEICEKYKNAYPNNVVYISKENGGVSSARNVGLQYAKGKYVNFVDPDDILSQETLLSVFDFFELHSNDIDLVAIPVTFFEARKGPHILNFKFDETRVIDVEEEPHNIQLSASSSFIKLDVAKSFVFNESLKYGEDAEFVNKIILLKRKYGVVTEGNYLYRIRAAGTSAIQNTRKSKDIFVESVEYFLKSLIDYSLSKYGYVPKYIQHVIFYDLQWKFKIKEISSETLNESEVIEFFNSVIPILSYIDDSVIKSQSNVNVHLKYFILKLKYKSQHNNCCIEQVFTDDDVRLYLNGTLLNSLKKQNVYVELINVRDNLLTIEGFFASLFDREQSEILVKVNDELVKTELVERPLKDTRVLGATVKKVYGFAVHIPIEFEKRENKISFCVRIDGNIIPINITLANKAPIVLKRPSYFFKDDLLITRNKKDSLIIKKNTLKNKFKHELRVFKYLFKKKNNVLKKVAIIRMVAVFLSSLLKKNKIYLFMDRIDKADDNAEVLFEYANNVNDNVKKYFIISNESKDVDRLKKSGKVVKYGSYYHRLLLLLADKLISSHADEVVLNPFGKIGKYYRDLFKYDFIFLQHGILQNDLSNWLNKYHKNIKVFVTSSELEKNAVVGDRYGYDENEVALTGLPRFDRLENKNQKEILIMPTWRKQIVGNFNLKGKREYNEDFTKSDYYLYYNKLINDPRVIEKAKEKGYNINFVVHPNISLQIKDFDKNEHVKIMDPSQISYRQLFNVSSLLITDYSSVAFDFAYLRKPILYYQFDVEEFHSTHILKGYFDYEDIGFGPVIYDYEALVNTILQALDNDCNIDEKYLNRINDFFAHSDRSNSARVYEKLSKL</sequence>
<dbReference type="Gene3D" id="3.40.50.12580">
    <property type="match status" value="1"/>
</dbReference>